<feature type="compositionally biased region" description="Low complexity" evidence="1">
    <location>
        <begin position="46"/>
        <end position="69"/>
    </location>
</feature>
<feature type="compositionally biased region" description="Basic residues" evidence="1">
    <location>
        <begin position="1"/>
        <end position="16"/>
    </location>
</feature>
<protein>
    <submittedName>
        <fullName evidence="2">Uncharacterized protein</fullName>
    </submittedName>
</protein>
<feature type="compositionally biased region" description="Polar residues" evidence="1">
    <location>
        <begin position="70"/>
        <end position="87"/>
    </location>
</feature>
<keyword evidence="3" id="KW-1185">Reference proteome</keyword>
<dbReference type="Proteomes" id="UP001642360">
    <property type="component" value="Unassembled WGS sequence"/>
</dbReference>
<organism evidence="2 3">
    <name type="scientific">Ilex paraguariensis</name>
    <name type="common">yerba mate</name>
    <dbReference type="NCBI Taxonomy" id="185542"/>
    <lineage>
        <taxon>Eukaryota</taxon>
        <taxon>Viridiplantae</taxon>
        <taxon>Streptophyta</taxon>
        <taxon>Embryophyta</taxon>
        <taxon>Tracheophyta</taxon>
        <taxon>Spermatophyta</taxon>
        <taxon>Magnoliopsida</taxon>
        <taxon>eudicotyledons</taxon>
        <taxon>Gunneridae</taxon>
        <taxon>Pentapetalae</taxon>
        <taxon>asterids</taxon>
        <taxon>campanulids</taxon>
        <taxon>Aquifoliales</taxon>
        <taxon>Aquifoliaceae</taxon>
        <taxon>Ilex</taxon>
    </lineage>
</organism>
<dbReference type="EMBL" id="CAUOFW020007503">
    <property type="protein sequence ID" value="CAK9179463.1"/>
    <property type="molecule type" value="Genomic_DNA"/>
</dbReference>
<reference evidence="2 3" key="1">
    <citation type="submission" date="2024-02" db="EMBL/GenBank/DDBJ databases">
        <authorList>
            <person name="Vignale AGUSTIN F."/>
            <person name="Sosa J E."/>
            <person name="Modenutti C."/>
        </authorList>
    </citation>
    <scope>NUCLEOTIDE SEQUENCE [LARGE SCALE GENOMIC DNA]</scope>
</reference>
<evidence type="ECO:0000313" key="2">
    <source>
        <dbReference type="EMBL" id="CAK9179463.1"/>
    </source>
</evidence>
<name>A0ABC8UEK0_9AQUA</name>
<gene>
    <name evidence="2" type="ORF">ILEXP_LOCUS49398</name>
</gene>
<sequence>MGGGNKKRFNKPKNRGRPPNSSLSRDDSFVIGGFLSDWSVVDSPPSRGRNANNGKGNGNENGNSRSASRCGNSKGSGSKTEAQKTRGNTIGYVYPHLVVDFQKKLIYELCLRLGKAFLIVGTD</sequence>
<comment type="caution">
    <text evidence="2">The sequence shown here is derived from an EMBL/GenBank/DDBJ whole genome shotgun (WGS) entry which is preliminary data.</text>
</comment>
<feature type="region of interest" description="Disordered" evidence="1">
    <location>
        <begin position="1"/>
        <end position="87"/>
    </location>
</feature>
<evidence type="ECO:0000256" key="1">
    <source>
        <dbReference type="SAM" id="MobiDB-lite"/>
    </source>
</evidence>
<proteinExistence type="predicted"/>
<accession>A0ABC8UEK0</accession>
<evidence type="ECO:0000313" key="3">
    <source>
        <dbReference type="Proteomes" id="UP001642360"/>
    </source>
</evidence>
<dbReference type="AlphaFoldDB" id="A0ABC8UEK0"/>